<proteinExistence type="inferred from homology"/>
<feature type="domain" description="Calcineurin-like phosphoesterase" evidence="5">
    <location>
        <begin position="1"/>
        <end position="140"/>
    </location>
</feature>
<evidence type="ECO:0000313" key="7">
    <source>
        <dbReference type="Proteomes" id="UP000768462"/>
    </source>
</evidence>
<dbReference type="InterPro" id="IPR020935">
    <property type="entry name" value="PdiEstase_YfcE_CS"/>
</dbReference>
<keyword evidence="2 4" id="KW-0479">Metal-binding</keyword>
<comment type="similarity">
    <text evidence="1 4">Belongs to the metallophosphoesterase superfamily. YfcE family.</text>
</comment>
<protein>
    <recommendedName>
        <fullName evidence="4">Phosphoesterase</fullName>
        <ecNumber evidence="4">3.1.4.-</ecNumber>
    </recommendedName>
</protein>
<comment type="caution">
    <text evidence="6">The sequence shown here is derived from an EMBL/GenBank/DDBJ whole genome shotgun (WGS) entry which is preliminary data.</text>
</comment>
<dbReference type="InterPro" id="IPR000979">
    <property type="entry name" value="Phosphodiesterase_MJ0936/Vps29"/>
</dbReference>
<gene>
    <name evidence="6" type="ORF">E7215_15900</name>
</gene>
<accession>A0A927W6Q5</accession>
<name>A0A927W6Q5_9CLOT</name>
<dbReference type="EMBL" id="SVCM01000186">
    <property type="protein sequence ID" value="MBE6061628.1"/>
    <property type="molecule type" value="Genomic_DNA"/>
</dbReference>
<dbReference type="PROSITE" id="PS01269">
    <property type="entry name" value="UPF0025"/>
    <property type="match status" value="1"/>
</dbReference>
<organism evidence="6 7">
    <name type="scientific">Clostridium sulfidigenes</name>
    <dbReference type="NCBI Taxonomy" id="318464"/>
    <lineage>
        <taxon>Bacteria</taxon>
        <taxon>Bacillati</taxon>
        <taxon>Bacillota</taxon>
        <taxon>Clostridia</taxon>
        <taxon>Eubacteriales</taxon>
        <taxon>Clostridiaceae</taxon>
        <taxon>Clostridium</taxon>
    </lineage>
</organism>
<dbReference type="InterPro" id="IPR029052">
    <property type="entry name" value="Metallo-depent_PP-like"/>
</dbReference>
<dbReference type="Proteomes" id="UP000768462">
    <property type="component" value="Unassembled WGS sequence"/>
</dbReference>
<dbReference type="GO" id="GO:0016787">
    <property type="term" value="F:hydrolase activity"/>
    <property type="evidence" value="ECO:0007669"/>
    <property type="project" value="UniProtKB-UniRule"/>
</dbReference>
<evidence type="ECO:0000256" key="3">
    <source>
        <dbReference type="ARBA" id="ARBA00022801"/>
    </source>
</evidence>
<dbReference type="Pfam" id="PF12850">
    <property type="entry name" value="Metallophos_2"/>
    <property type="match status" value="1"/>
</dbReference>
<dbReference type="EC" id="3.1.4.-" evidence="4"/>
<dbReference type="Gene3D" id="3.60.21.10">
    <property type="match status" value="1"/>
</dbReference>
<dbReference type="GO" id="GO:0046872">
    <property type="term" value="F:metal ion binding"/>
    <property type="evidence" value="ECO:0007669"/>
    <property type="project" value="UniProtKB-KW"/>
</dbReference>
<sequence length="164" mass="18184">MKIAFIGDTHHNERALKVASKYINNLKSDIVIHLGDCIEDVKLLEKTFKGEIYAVAGNCDFSKTYPKEDTITINGVKIFFTHGDLYNVKSTMNSIAIKAESIGADVVLFGHTHIPLKEEYRNIIFMNPGSIPKPSPWAKGKYIGFIEIDDEGAIVAAELKAVEV</sequence>
<evidence type="ECO:0000259" key="5">
    <source>
        <dbReference type="Pfam" id="PF12850"/>
    </source>
</evidence>
<comment type="cofactor">
    <cofactor evidence="4">
        <name>a divalent metal cation</name>
        <dbReference type="ChEBI" id="CHEBI:60240"/>
    </cofactor>
</comment>
<dbReference type="InterPro" id="IPR024654">
    <property type="entry name" value="Calcineurin-like_PHP_lpxH"/>
</dbReference>
<evidence type="ECO:0000313" key="6">
    <source>
        <dbReference type="EMBL" id="MBE6061628.1"/>
    </source>
</evidence>
<dbReference type="PANTHER" id="PTHR11124">
    <property type="entry name" value="VACUOLAR SORTING PROTEIN VPS29"/>
    <property type="match status" value="1"/>
</dbReference>
<keyword evidence="3" id="KW-0378">Hydrolase</keyword>
<reference evidence="6" key="1">
    <citation type="submission" date="2019-04" db="EMBL/GenBank/DDBJ databases">
        <title>Evolution of Biomass-Degrading Anaerobic Consortia Revealed by Metagenomics.</title>
        <authorList>
            <person name="Peng X."/>
        </authorList>
    </citation>
    <scope>NUCLEOTIDE SEQUENCE</scope>
    <source>
        <strain evidence="6">SIG254</strain>
    </source>
</reference>
<dbReference type="NCBIfam" id="TIGR00040">
    <property type="entry name" value="yfcE"/>
    <property type="match status" value="1"/>
</dbReference>
<dbReference type="SUPFAM" id="SSF56300">
    <property type="entry name" value="Metallo-dependent phosphatases"/>
    <property type="match status" value="1"/>
</dbReference>
<dbReference type="AlphaFoldDB" id="A0A927W6Q5"/>
<evidence type="ECO:0000256" key="1">
    <source>
        <dbReference type="ARBA" id="ARBA00008950"/>
    </source>
</evidence>
<evidence type="ECO:0000256" key="2">
    <source>
        <dbReference type="ARBA" id="ARBA00022723"/>
    </source>
</evidence>
<evidence type="ECO:0000256" key="4">
    <source>
        <dbReference type="RuleBase" id="RU362039"/>
    </source>
</evidence>